<keyword evidence="1" id="KW-1133">Transmembrane helix</keyword>
<keyword evidence="1" id="KW-0472">Membrane</keyword>
<keyword evidence="1" id="KW-0812">Transmembrane</keyword>
<accession>A0A0K0EN44</accession>
<evidence type="ECO:0000256" key="1">
    <source>
        <dbReference type="SAM" id="Phobius"/>
    </source>
</evidence>
<feature type="transmembrane region" description="Helical" evidence="1">
    <location>
        <begin position="6"/>
        <end position="26"/>
    </location>
</feature>
<proteinExistence type="predicted"/>
<dbReference type="AlphaFoldDB" id="A0A0K0EN44"/>
<dbReference type="WBParaSite" id="SSTP_0001088000.1">
    <property type="protein sequence ID" value="SSTP_0001088000.1"/>
    <property type="gene ID" value="SSTP_0001088000"/>
</dbReference>
<organism evidence="2">
    <name type="scientific">Strongyloides stercoralis</name>
    <name type="common">Threadworm</name>
    <dbReference type="NCBI Taxonomy" id="6248"/>
    <lineage>
        <taxon>Eukaryota</taxon>
        <taxon>Metazoa</taxon>
        <taxon>Ecdysozoa</taxon>
        <taxon>Nematoda</taxon>
        <taxon>Chromadorea</taxon>
        <taxon>Rhabditida</taxon>
        <taxon>Tylenchina</taxon>
        <taxon>Panagrolaimomorpha</taxon>
        <taxon>Strongyloidoidea</taxon>
        <taxon>Strongyloididae</taxon>
        <taxon>Strongyloides</taxon>
    </lineage>
</organism>
<reference evidence="2" key="1">
    <citation type="submission" date="2015-08" db="UniProtKB">
        <authorList>
            <consortium name="WormBaseParasite"/>
        </authorList>
    </citation>
    <scope>IDENTIFICATION</scope>
</reference>
<evidence type="ECO:0000313" key="2">
    <source>
        <dbReference type="WBParaSite" id="SSTP_0001088000.1"/>
    </source>
</evidence>
<name>A0A0K0EN44_STRER</name>
<protein>
    <submittedName>
        <fullName evidence="2">Uncharacterized protein</fullName>
    </submittedName>
</protein>
<sequence>MFVVIAFGILALILVGTFVVWFYELLSNNDIKKDIKKSNEKANESLFNERIIFKENLYNESECEELVVVQTSN</sequence>